<dbReference type="Proteomes" id="UP000606786">
    <property type="component" value="Unassembled WGS sequence"/>
</dbReference>
<name>A0A811U0P7_CERCA</name>
<comment type="caution">
    <text evidence="1">The sequence shown here is derived from an EMBL/GenBank/DDBJ whole genome shotgun (WGS) entry which is preliminary data.</text>
</comment>
<accession>A0A811U0P7</accession>
<evidence type="ECO:0000313" key="1">
    <source>
        <dbReference type="EMBL" id="CAD6991920.1"/>
    </source>
</evidence>
<dbReference type="AlphaFoldDB" id="A0A811U0P7"/>
<dbReference type="EMBL" id="CAJHJT010000001">
    <property type="protein sequence ID" value="CAD6991920.1"/>
    <property type="molecule type" value="Genomic_DNA"/>
</dbReference>
<keyword evidence="2" id="KW-1185">Reference proteome</keyword>
<organism evidence="1 2">
    <name type="scientific">Ceratitis capitata</name>
    <name type="common">Mediterranean fruit fly</name>
    <name type="synonym">Tephritis capitata</name>
    <dbReference type="NCBI Taxonomy" id="7213"/>
    <lineage>
        <taxon>Eukaryota</taxon>
        <taxon>Metazoa</taxon>
        <taxon>Ecdysozoa</taxon>
        <taxon>Arthropoda</taxon>
        <taxon>Hexapoda</taxon>
        <taxon>Insecta</taxon>
        <taxon>Pterygota</taxon>
        <taxon>Neoptera</taxon>
        <taxon>Endopterygota</taxon>
        <taxon>Diptera</taxon>
        <taxon>Brachycera</taxon>
        <taxon>Muscomorpha</taxon>
        <taxon>Tephritoidea</taxon>
        <taxon>Tephritidae</taxon>
        <taxon>Ceratitis</taxon>
        <taxon>Ceratitis</taxon>
    </lineage>
</organism>
<gene>
    <name evidence="1" type="ORF">CCAP1982_LOCUS809</name>
</gene>
<protein>
    <submittedName>
        <fullName evidence="1">(Mediterranean fruit fly) hypothetical protein</fullName>
    </submittedName>
</protein>
<sequence length="74" mass="7944">AVLSQLVGAGGKRAVTDAGHDDVASAMRCNDALCKIQLTCNCNCTPASVTKTKSYVRIFACLQELYARLQQSQH</sequence>
<proteinExistence type="predicted"/>
<reference evidence="1" key="1">
    <citation type="submission" date="2020-11" db="EMBL/GenBank/DDBJ databases">
        <authorList>
            <person name="Whitehead M."/>
        </authorList>
    </citation>
    <scope>NUCLEOTIDE SEQUENCE</scope>
    <source>
        <strain evidence="1">EGII</strain>
    </source>
</reference>
<evidence type="ECO:0000313" key="2">
    <source>
        <dbReference type="Proteomes" id="UP000606786"/>
    </source>
</evidence>
<feature type="non-terminal residue" evidence="1">
    <location>
        <position position="1"/>
    </location>
</feature>